<reference evidence="2" key="1">
    <citation type="journal article" date="2023" name="Hortic. Res.">
        <title>A chromosome-level phased genome enabling allele-level studies in sweet orange: a case study on citrus Huanglongbing tolerance.</title>
        <authorList>
            <person name="Wu B."/>
            <person name="Yu Q."/>
            <person name="Deng Z."/>
            <person name="Duan Y."/>
            <person name="Luo F."/>
            <person name="Gmitter F. Jr."/>
        </authorList>
    </citation>
    <scope>NUCLEOTIDE SEQUENCE [LARGE SCALE GENOMIC DNA]</scope>
    <source>
        <strain evidence="2">cv. Valencia</strain>
    </source>
</reference>
<name>A0ACB8JI09_CITSI</name>
<proteinExistence type="predicted"/>
<sequence>MGNTESGYDDDSHEHFRHQRPSYGGSSMDHNYQPWSYTESSMDHSHQPTSYAGSSAHHSHQPMSYAGSSAHHNYQRPQQATRFADNYNTLDEVISALREAGLESSNLILGKYSFNRKSLHAISNIRNPYEQAISIIGRTLSPFDEDNLIPCFGFGDASTHDQYVFSFYPDNHYCHGFEEVLARYREILPHLKLSGPTSFAPIIDAAIDIVEASNRQYHVLVIIADGQVTRNPDTPAGRLSPQEQATVNSIVAASHYPLSIILVGVGDGPWDSVQQFDDNIPQRAFDNFQFVNFTKIMSENKETSKKEAAFALAALMEIPLQYKATLSLHSVNGELVAGPRTRLLPPPREVIDHDNVVKSIPHMTNFETVCPICLTNPKDMAFGCGHTTCKDCGTTISSCPMCREPITTRLRLYT</sequence>
<comment type="caution">
    <text evidence="1">The sequence shown here is derived from an EMBL/GenBank/DDBJ whole genome shotgun (WGS) entry which is preliminary data.</text>
</comment>
<keyword evidence="2" id="KW-1185">Reference proteome</keyword>
<gene>
    <name evidence="1" type="ORF">KPL71_021780</name>
</gene>
<dbReference type="EMBL" id="CM039176">
    <property type="protein sequence ID" value="KAH9717344.1"/>
    <property type="molecule type" value="Genomic_DNA"/>
</dbReference>
<protein>
    <submittedName>
        <fullName evidence="1">E3 ubiquitin-protein ligase RGLG3</fullName>
    </submittedName>
</protein>
<dbReference type="Proteomes" id="UP000829398">
    <property type="component" value="Chromosome 7"/>
</dbReference>
<evidence type="ECO:0000313" key="2">
    <source>
        <dbReference type="Proteomes" id="UP000829398"/>
    </source>
</evidence>
<accession>A0ACB8JI09</accession>
<organism evidence="1 2">
    <name type="scientific">Citrus sinensis</name>
    <name type="common">Sweet orange</name>
    <name type="synonym">Citrus aurantium var. sinensis</name>
    <dbReference type="NCBI Taxonomy" id="2711"/>
    <lineage>
        <taxon>Eukaryota</taxon>
        <taxon>Viridiplantae</taxon>
        <taxon>Streptophyta</taxon>
        <taxon>Embryophyta</taxon>
        <taxon>Tracheophyta</taxon>
        <taxon>Spermatophyta</taxon>
        <taxon>Magnoliopsida</taxon>
        <taxon>eudicotyledons</taxon>
        <taxon>Gunneridae</taxon>
        <taxon>Pentapetalae</taxon>
        <taxon>rosids</taxon>
        <taxon>malvids</taxon>
        <taxon>Sapindales</taxon>
        <taxon>Rutaceae</taxon>
        <taxon>Aurantioideae</taxon>
        <taxon>Citrus</taxon>
    </lineage>
</organism>
<evidence type="ECO:0000313" key="1">
    <source>
        <dbReference type="EMBL" id="KAH9717344.1"/>
    </source>
</evidence>